<keyword evidence="4" id="KW-0547">Nucleotide-binding</keyword>
<dbReference type="PANTHER" id="PTHR43550">
    <property type="entry name" value="3-KETODIHYDROSPHINGOSINE REDUCTASE"/>
    <property type="match status" value="1"/>
</dbReference>
<dbReference type="InterPro" id="IPR020904">
    <property type="entry name" value="Sc_DH/Rdtase_CS"/>
</dbReference>
<dbReference type="Pfam" id="PF00106">
    <property type="entry name" value="adh_short"/>
    <property type="match status" value="1"/>
</dbReference>
<keyword evidence="9" id="KW-0443">Lipid metabolism</keyword>
<dbReference type="PANTHER" id="PTHR43550:SF3">
    <property type="entry name" value="3-KETODIHYDROSPHINGOSINE REDUCTASE"/>
    <property type="match status" value="1"/>
</dbReference>
<keyword evidence="13" id="KW-1185">Reference proteome</keyword>
<evidence type="ECO:0000256" key="1">
    <source>
        <dbReference type="ARBA" id="ARBA00004240"/>
    </source>
</evidence>
<dbReference type="InterPro" id="IPR045022">
    <property type="entry name" value="KDSR-like"/>
</dbReference>
<feature type="signal peptide" evidence="12">
    <location>
        <begin position="1"/>
        <end position="25"/>
    </location>
</feature>
<comment type="similarity">
    <text evidence="11">Belongs to the short-chain dehydrogenases/reductases (SDR) family.</text>
</comment>
<evidence type="ECO:0000256" key="3">
    <source>
        <dbReference type="ARBA" id="ARBA00004991"/>
    </source>
</evidence>
<evidence type="ECO:0000256" key="2">
    <source>
        <dbReference type="ARBA" id="ARBA00004760"/>
    </source>
</evidence>
<dbReference type="Proteomes" id="UP001652640">
    <property type="component" value="Unplaced"/>
</dbReference>
<comment type="pathway">
    <text evidence="3">Sphingolipid metabolism.</text>
</comment>
<dbReference type="PROSITE" id="PS00061">
    <property type="entry name" value="ADH_SHORT"/>
    <property type="match status" value="1"/>
</dbReference>
<comment type="pathway">
    <text evidence="2">Lipid metabolism; sphingolipid metabolism.</text>
</comment>
<keyword evidence="5" id="KW-0256">Endoplasmic reticulum</keyword>
<dbReference type="PRINTS" id="PR00081">
    <property type="entry name" value="GDHRDH"/>
</dbReference>
<keyword evidence="12" id="KW-0732">Signal</keyword>
<keyword evidence="6" id="KW-0521">NADP</keyword>
<dbReference type="PRINTS" id="PR00080">
    <property type="entry name" value="SDRFAMILY"/>
</dbReference>
<evidence type="ECO:0000256" key="10">
    <source>
        <dbReference type="ARBA" id="ARBA00026112"/>
    </source>
</evidence>
<keyword evidence="7" id="KW-0746">Sphingolipid metabolism</keyword>
<dbReference type="InterPro" id="IPR002347">
    <property type="entry name" value="SDR_fam"/>
</dbReference>
<evidence type="ECO:0000256" key="4">
    <source>
        <dbReference type="ARBA" id="ARBA00022741"/>
    </source>
</evidence>
<gene>
    <name evidence="14" type="primary">KDSR</name>
</gene>
<dbReference type="InterPro" id="IPR036291">
    <property type="entry name" value="NAD(P)-bd_dom_sf"/>
</dbReference>
<dbReference type="CDD" id="cd08939">
    <property type="entry name" value="KDSR-like_SDR_c"/>
    <property type="match status" value="1"/>
</dbReference>
<dbReference type="SUPFAM" id="SSF51735">
    <property type="entry name" value="NAD(P)-binding Rossmann-fold domains"/>
    <property type="match status" value="1"/>
</dbReference>
<dbReference type="RefSeq" id="XP_070320588.1">
    <property type="nucleotide sequence ID" value="XM_070464487.1"/>
</dbReference>
<protein>
    <recommendedName>
        <fullName evidence="10">3-dehydrosphinganine reductase</fullName>
        <ecNumber evidence="10">1.1.1.102</ecNumber>
    </recommendedName>
</protein>
<comment type="subcellular location">
    <subcellularLocation>
        <location evidence="1">Endoplasmic reticulum</location>
    </subcellularLocation>
</comment>
<evidence type="ECO:0000256" key="5">
    <source>
        <dbReference type="ARBA" id="ARBA00022824"/>
    </source>
</evidence>
<sequence length="313" mass="33726">MLLLAAASLVAFVLLLYMVSPLISPKPLALPGAHVVVTGGSSGIGKCIAIECYKQGAFITLVARNEVVLCISVDVSQDYSQVENVIKQAQEKLGPVDMLVNCAGMSLAGKFEDLEVSTFERLMSVNYLGSVYPSRAVIATMKERRVGRVVFVSSQAGQLGLFGYTAYSSSKFAIRGLAEALQMEVKPYNVYVTVAYPPDTDTPGFAKENQTKPLETRLISETTSVCKPEQVAKQIVKDAIQGNFSSSIGSDGYMLSSLTCGMAPVTSITEGLQQVVTMGLFRTIALFYLGSFDSIVRRCMMQKAKSETIDKTA</sequence>
<evidence type="ECO:0000313" key="14">
    <source>
        <dbReference type="RefSeq" id="XP_070320588.1"/>
    </source>
</evidence>
<reference evidence="14" key="1">
    <citation type="submission" date="2025-08" db="UniProtKB">
        <authorList>
            <consortium name="RefSeq"/>
        </authorList>
    </citation>
    <scope>IDENTIFICATION</scope>
    <source>
        <tissue evidence="14">Tongue muscle</tissue>
    </source>
</reference>
<feature type="chain" id="PRO_5047436912" description="3-dehydrosphinganine reductase" evidence="12">
    <location>
        <begin position="26"/>
        <end position="313"/>
    </location>
</feature>
<evidence type="ECO:0000256" key="6">
    <source>
        <dbReference type="ARBA" id="ARBA00022857"/>
    </source>
</evidence>
<evidence type="ECO:0000256" key="9">
    <source>
        <dbReference type="ARBA" id="ARBA00023098"/>
    </source>
</evidence>
<accession>A0ABM4HYD7</accession>
<evidence type="ECO:0000256" key="11">
    <source>
        <dbReference type="RuleBase" id="RU000363"/>
    </source>
</evidence>
<proteinExistence type="inferred from homology"/>
<keyword evidence="8" id="KW-0560">Oxidoreductase</keyword>
<organism evidence="13 14">
    <name type="scientific">Odocoileus virginianus</name>
    <name type="common">White-tailed deer</name>
    <dbReference type="NCBI Taxonomy" id="9874"/>
    <lineage>
        <taxon>Eukaryota</taxon>
        <taxon>Metazoa</taxon>
        <taxon>Chordata</taxon>
        <taxon>Craniata</taxon>
        <taxon>Vertebrata</taxon>
        <taxon>Euteleostomi</taxon>
        <taxon>Mammalia</taxon>
        <taxon>Eutheria</taxon>
        <taxon>Laurasiatheria</taxon>
        <taxon>Artiodactyla</taxon>
        <taxon>Ruminantia</taxon>
        <taxon>Pecora</taxon>
        <taxon>Cervidae</taxon>
        <taxon>Odocoileinae</taxon>
        <taxon>Odocoileus</taxon>
    </lineage>
</organism>
<evidence type="ECO:0000256" key="7">
    <source>
        <dbReference type="ARBA" id="ARBA00022919"/>
    </source>
</evidence>
<evidence type="ECO:0000313" key="13">
    <source>
        <dbReference type="Proteomes" id="UP001652640"/>
    </source>
</evidence>
<dbReference type="GeneID" id="110145351"/>
<evidence type="ECO:0000256" key="12">
    <source>
        <dbReference type="SAM" id="SignalP"/>
    </source>
</evidence>
<name>A0ABM4HYD7_ODOVR</name>
<evidence type="ECO:0000256" key="8">
    <source>
        <dbReference type="ARBA" id="ARBA00023002"/>
    </source>
</evidence>
<dbReference type="Gene3D" id="3.40.50.720">
    <property type="entry name" value="NAD(P)-binding Rossmann-like Domain"/>
    <property type="match status" value="1"/>
</dbReference>
<dbReference type="EC" id="1.1.1.102" evidence="10"/>